<gene>
    <name evidence="1" type="ORF">CLOSYM_01483</name>
</gene>
<sequence>MYKDFYCGFSSVIILTQMAMKKKKASGQIFPEASFCYCSRGCVPRGVLVRVLHENPEFYGAKRHFLPFLCIAKRVIVHSTPLFGGV</sequence>
<comment type="caution">
    <text evidence="1">The sequence shown here is derived from an EMBL/GenBank/DDBJ whole genome shotgun (WGS) entry which is preliminary data.</text>
</comment>
<accession>A0ABC9U0E3</accession>
<evidence type="ECO:0000313" key="1">
    <source>
        <dbReference type="EMBL" id="ERI78489.1"/>
    </source>
</evidence>
<dbReference type="Proteomes" id="UP000016491">
    <property type="component" value="Unassembled WGS sequence"/>
</dbReference>
<dbReference type="AlphaFoldDB" id="A0ABC9U0E3"/>
<dbReference type="EMBL" id="AWSU01000119">
    <property type="protein sequence ID" value="ERI78489.1"/>
    <property type="molecule type" value="Genomic_DNA"/>
</dbReference>
<name>A0ABC9U0E3_CLOSY</name>
<organism evidence="1 2">
    <name type="scientific">[Clostridium] symbiosum ATCC 14940</name>
    <dbReference type="NCBI Taxonomy" id="411472"/>
    <lineage>
        <taxon>Bacteria</taxon>
        <taxon>Bacillati</taxon>
        <taxon>Bacillota</taxon>
        <taxon>Clostridia</taxon>
        <taxon>Lachnospirales</taxon>
        <taxon>Lachnospiraceae</taxon>
        <taxon>Otoolea</taxon>
    </lineage>
</organism>
<reference evidence="1 2" key="1">
    <citation type="submission" date="2013-07" db="EMBL/GenBank/DDBJ databases">
        <authorList>
            <person name="Weinstock G."/>
            <person name="Sodergren E."/>
            <person name="Wylie T."/>
            <person name="Fulton L."/>
            <person name="Fulton R."/>
            <person name="Fronick C."/>
            <person name="O'Laughlin M."/>
            <person name="Godfrey J."/>
            <person name="Miner T."/>
            <person name="Herter B."/>
            <person name="Appelbaum E."/>
            <person name="Cordes M."/>
            <person name="Lek S."/>
            <person name="Wollam A."/>
            <person name="Pepin K.H."/>
            <person name="Palsikar V.B."/>
            <person name="Mitreva M."/>
            <person name="Wilson R.K."/>
        </authorList>
    </citation>
    <scope>NUCLEOTIDE SEQUENCE [LARGE SCALE GENOMIC DNA]</scope>
    <source>
        <strain evidence="1 2">ATCC 14940</strain>
    </source>
</reference>
<evidence type="ECO:0000313" key="2">
    <source>
        <dbReference type="Proteomes" id="UP000016491"/>
    </source>
</evidence>
<proteinExistence type="predicted"/>
<protein>
    <submittedName>
        <fullName evidence="1">Uncharacterized protein</fullName>
    </submittedName>
</protein>